<gene>
    <name evidence="2" type="ORF">AA2016_3363</name>
    <name evidence="3" type="ORF">FHS67_005467</name>
</gene>
<keyword evidence="5" id="KW-1185">Reference proteome</keyword>
<feature type="transmembrane region" description="Helical" evidence="1">
    <location>
        <begin position="6"/>
        <end position="26"/>
    </location>
</feature>
<evidence type="ECO:0000313" key="2">
    <source>
        <dbReference type="EMBL" id="AMS42285.1"/>
    </source>
</evidence>
<evidence type="ECO:0000256" key="1">
    <source>
        <dbReference type="SAM" id="Phobius"/>
    </source>
</evidence>
<keyword evidence="1" id="KW-0472">Membrane</keyword>
<protein>
    <submittedName>
        <fullName evidence="3">Membrane-anchored protein</fullName>
    </submittedName>
</protein>
<dbReference type="Proteomes" id="UP000577697">
    <property type="component" value="Unassembled WGS sequence"/>
</dbReference>
<reference evidence="2 4" key="1">
    <citation type="submission" date="2016-03" db="EMBL/GenBank/DDBJ databases">
        <title>Complete genome of Aminobacter aminovorans KCTC 2477.</title>
        <authorList>
            <person name="Kim K.M."/>
        </authorList>
    </citation>
    <scope>NUCLEOTIDE SEQUENCE [LARGE SCALE GENOMIC DNA]</scope>
    <source>
        <strain evidence="2 4">KCTC 2477</strain>
    </source>
</reference>
<dbReference type="Proteomes" id="UP000075755">
    <property type="component" value="Chromosome"/>
</dbReference>
<dbReference type="AlphaFoldDB" id="A0AAC9FDQ3"/>
<keyword evidence="1" id="KW-0812">Transmembrane</keyword>
<dbReference type="KEGG" id="aak:AA2016_3363"/>
<dbReference type="InterPro" id="IPR025833">
    <property type="entry name" value="GDYXXLXY"/>
</dbReference>
<evidence type="ECO:0000313" key="4">
    <source>
        <dbReference type="Proteomes" id="UP000075755"/>
    </source>
</evidence>
<sequence>MTRYKLVVAAIVVALAQIGFLGWMIVGRAAILRNGKEILLKVEPVDPRDLLRGDYVRLGYDISRIPVEIVENLPQDEAAAVEGWPIVVRLRKDADGYWRAKSAMLTTDSTIASPDEVDLSGQVTNAWSLTPGSTISVDYGIERFYVPEGEGLAIEEEMRKRNSGAEPELRSFGIKVAVGSDGTGQIKALMDGDTMLFEEPLY</sequence>
<evidence type="ECO:0000313" key="5">
    <source>
        <dbReference type="Proteomes" id="UP000577697"/>
    </source>
</evidence>
<evidence type="ECO:0000313" key="3">
    <source>
        <dbReference type="EMBL" id="MBB3709124.1"/>
    </source>
</evidence>
<dbReference type="EMBL" id="JACICB010000025">
    <property type="protein sequence ID" value="MBB3709124.1"/>
    <property type="molecule type" value="Genomic_DNA"/>
</dbReference>
<name>A0AAC9FDQ3_AMIAI</name>
<proteinExistence type="predicted"/>
<dbReference type="Pfam" id="PF14345">
    <property type="entry name" value="GDYXXLXY"/>
    <property type="match status" value="1"/>
</dbReference>
<accession>A0AAC9FDQ3</accession>
<organism evidence="2 4">
    <name type="scientific">Aminobacter aminovorans</name>
    <name type="common">Chelatobacter heintzii</name>
    <dbReference type="NCBI Taxonomy" id="83263"/>
    <lineage>
        <taxon>Bacteria</taxon>
        <taxon>Pseudomonadati</taxon>
        <taxon>Pseudomonadota</taxon>
        <taxon>Alphaproteobacteria</taxon>
        <taxon>Hyphomicrobiales</taxon>
        <taxon>Phyllobacteriaceae</taxon>
        <taxon>Aminobacter</taxon>
    </lineage>
</organism>
<reference evidence="3 5" key="2">
    <citation type="submission" date="2020-08" db="EMBL/GenBank/DDBJ databases">
        <title>Genomic Encyclopedia of Type Strains, Phase IV (KMG-IV): sequencing the most valuable type-strain genomes for metagenomic binning, comparative biology and taxonomic classification.</title>
        <authorList>
            <person name="Goeker M."/>
        </authorList>
    </citation>
    <scope>NUCLEOTIDE SEQUENCE [LARGE SCALE GENOMIC DNA]</scope>
    <source>
        <strain evidence="3 5">DSM 10368</strain>
    </source>
</reference>
<keyword evidence="1" id="KW-1133">Transmembrane helix</keyword>
<dbReference type="EMBL" id="CP015005">
    <property type="protein sequence ID" value="AMS42285.1"/>
    <property type="molecule type" value="Genomic_DNA"/>
</dbReference>